<dbReference type="GO" id="GO:0010265">
    <property type="term" value="P:SCF complex assembly"/>
    <property type="evidence" value="ECO:0007669"/>
    <property type="project" value="InterPro"/>
</dbReference>
<proteinExistence type="predicted"/>
<name>A0AAD8MS15_9APIA</name>
<sequence length="737" mass="82650">MANLVNTALLGILERVTARDVDYRYIATSDLMDELVNGRFILNRNLERRLIDTVFHLLLDSTDQLSDLAVKCVSPLVNRIQLKYIGELANKLCDELISKREQHRDIACVALKTIFFEASKISIAAVFILSCIFPKLKKGITAPVMNPDIKCACLDILCEALNKCGNQIEYHVLVLNVLLPQLSFCRSSVRKKTVSCIASLATSLSDNLLEKATVEVVNLLRNTVKPEIARTSVQMIGALCHSVGDRFGTYLRLTIPVLKSYCISESENSEELRECILQAMESFLLVCSRDVSSYCEEILHLTLKLLSYDPDFDDNMEEDTEDEIYQEEEDDESNYGFMDDEDVSWKVRRAAAKCLATLIISRPEMLPMLFVEACPKLIDRFREREEVVKMDVFKTFIELLRQTGNATNGQNESHGSSPKWLLKQEVPKIVKYVKMQLQGISVKTKVAAFSVLKELAVVLPDCVADNFRFLIPEIENALCDNSSTSDLKLEALILTRLVLASSSPTVFYPYIEAISRPALSAVRDSFYKVSAEALRVCGEIICIVRPNTEGCNFDFEPYVYPIYNAIMERLTNQDQDQEVKKCAIFCMGLVVSTFGDNLGVELPACLPILANRMGNEITRLAAVKAFAVIAASPVHLDLSCVLEHVIAELTAFLRKDNPALREATLETLNTLVQGYGDKISSTSFEVILAELSSLIRYPDLHISTLALKLSSTVKLFENVKGQKWKEEQVDSKNQQGK</sequence>
<dbReference type="SUPFAM" id="SSF48371">
    <property type="entry name" value="ARM repeat"/>
    <property type="match status" value="1"/>
</dbReference>
<organism evidence="3 4">
    <name type="scientific">Heracleum sosnowskyi</name>
    <dbReference type="NCBI Taxonomy" id="360622"/>
    <lineage>
        <taxon>Eukaryota</taxon>
        <taxon>Viridiplantae</taxon>
        <taxon>Streptophyta</taxon>
        <taxon>Embryophyta</taxon>
        <taxon>Tracheophyta</taxon>
        <taxon>Spermatophyta</taxon>
        <taxon>Magnoliopsida</taxon>
        <taxon>eudicotyledons</taxon>
        <taxon>Gunneridae</taxon>
        <taxon>Pentapetalae</taxon>
        <taxon>asterids</taxon>
        <taxon>campanulids</taxon>
        <taxon>Apiales</taxon>
        <taxon>Apiaceae</taxon>
        <taxon>Apioideae</taxon>
        <taxon>apioid superclade</taxon>
        <taxon>Tordylieae</taxon>
        <taxon>Tordyliinae</taxon>
        <taxon>Heracleum</taxon>
    </lineage>
</organism>
<accession>A0AAD8MS15</accession>
<evidence type="ECO:0000256" key="1">
    <source>
        <dbReference type="ARBA" id="ARBA00022737"/>
    </source>
</evidence>
<evidence type="ECO:0000256" key="2">
    <source>
        <dbReference type="ARBA" id="ARBA00022786"/>
    </source>
</evidence>
<protein>
    <submittedName>
        <fullName evidence="3">Cullin-associated NEDD8-dissociated protein 1</fullName>
    </submittedName>
</protein>
<dbReference type="Pfam" id="PF25782">
    <property type="entry name" value="TPR_CAND1"/>
    <property type="match status" value="1"/>
</dbReference>
<dbReference type="AlphaFoldDB" id="A0AAD8MS15"/>
<evidence type="ECO:0000313" key="4">
    <source>
        <dbReference type="Proteomes" id="UP001237642"/>
    </source>
</evidence>
<dbReference type="PANTHER" id="PTHR12696">
    <property type="entry name" value="TIP120"/>
    <property type="match status" value="1"/>
</dbReference>
<dbReference type="Gene3D" id="1.25.10.10">
    <property type="entry name" value="Leucine-rich Repeat Variant"/>
    <property type="match status" value="1"/>
</dbReference>
<comment type="caution">
    <text evidence="3">The sequence shown here is derived from an EMBL/GenBank/DDBJ whole genome shotgun (WGS) entry which is preliminary data.</text>
</comment>
<dbReference type="InterPro" id="IPR011989">
    <property type="entry name" value="ARM-like"/>
</dbReference>
<reference evidence="3" key="1">
    <citation type="submission" date="2023-02" db="EMBL/GenBank/DDBJ databases">
        <title>Genome of toxic invasive species Heracleum sosnowskyi carries increased number of genes despite the absence of recent whole-genome duplications.</title>
        <authorList>
            <person name="Schelkunov M."/>
            <person name="Shtratnikova V."/>
            <person name="Makarenko M."/>
            <person name="Klepikova A."/>
            <person name="Omelchenko D."/>
            <person name="Novikova G."/>
            <person name="Obukhova E."/>
            <person name="Bogdanov V."/>
            <person name="Penin A."/>
            <person name="Logacheva M."/>
        </authorList>
    </citation>
    <scope>NUCLEOTIDE SEQUENCE</scope>
    <source>
        <strain evidence="3">Hsosn_3</strain>
        <tissue evidence="3">Leaf</tissue>
    </source>
</reference>
<gene>
    <name evidence="3" type="ORF">POM88_020582</name>
</gene>
<reference evidence="3" key="2">
    <citation type="submission" date="2023-05" db="EMBL/GenBank/DDBJ databases">
        <authorList>
            <person name="Schelkunov M.I."/>
        </authorList>
    </citation>
    <scope>NUCLEOTIDE SEQUENCE</scope>
    <source>
        <strain evidence="3">Hsosn_3</strain>
        <tissue evidence="3">Leaf</tissue>
    </source>
</reference>
<dbReference type="InterPro" id="IPR039852">
    <property type="entry name" value="CAND1/CAND2"/>
</dbReference>
<evidence type="ECO:0000313" key="3">
    <source>
        <dbReference type="EMBL" id="KAK1382847.1"/>
    </source>
</evidence>
<dbReference type="InterPro" id="IPR016024">
    <property type="entry name" value="ARM-type_fold"/>
</dbReference>
<dbReference type="Proteomes" id="UP001237642">
    <property type="component" value="Unassembled WGS sequence"/>
</dbReference>
<keyword evidence="4" id="KW-1185">Reference proteome</keyword>
<keyword evidence="1" id="KW-0677">Repeat</keyword>
<dbReference type="EMBL" id="JAUIZM010000005">
    <property type="protein sequence ID" value="KAK1382847.1"/>
    <property type="molecule type" value="Genomic_DNA"/>
</dbReference>
<keyword evidence="2" id="KW-0833">Ubl conjugation pathway</keyword>